<keyword evidence="1" id="KW-0812">Transmembrane</keyword>
<organism evidence="2 3">
    <name type="scientific">Rhizophagus irregularis (strain DAOM 181602 / DAOM 197198 / MUCL 43194)</name>
    <name type="common">Arbuscular mycorrhizal fungus</name>
    <name type="synonym">Glomus intraradices</name>
    <dbReference type="NCBI Taxonomy" id="747089"/>
    <lineage>
        <taxon>Eukaryota</taxon>
        <taxon>Fungi</taxon>
        <taxon>Fungi incertae sedis</taxon>
        <taxon>Mucoromycota</taxon>
        <taxon>Glomeromycotina</taxon>
        <taxon>Glomeromycetes</taxon>
        <taxon>Glomerales</taxon>
        <taxon>Glomeraceae</taxon>
        <taxon>Rhizophagus</taxon>
    </lineage>
</organism>
<name>A0A2P4P8E7_RHIID</name>
<keyword evidence="1" id="KW-0472">Membrane</keyword>
<feature type="transmembrane region" description="Helical" evidence="1">
    <location>
        <begin position="42"/>
        <end position="63"/>
    </location>
</feature>
<protein>
    <submittedName>
        <fullName evidence="2">Uncharacterized protein</fullName>
    </submittedName>
</protein>
<sequence length="82" mass="9649">MNFTPESRRVIYRIVTIPFSTLFLLQNCNEVNILKKVSVQELIPFCFCIFDFLLLDFLAELYLGNIYNPDINPDINPMLIFN</sequence>
<evidence type="ECO:0000313" key="3">
    <source>
        <dbReference type="Proteomes" id="UP000018888"/>
    </source>
</evidence>
<reference evidence="2 3" key="2">
    <citation type="journal article" date="2018" name="New Phytol.">
        <title>High intraspecific genome diversity in the model arbuscular mycorrhizal symbiont Rhizophagus irregularis.</title>
        <authorList>
            <person name="Chen E.C.H."/>
            <person name="Morin E."/>
            <person name="Beaudet D."/>
            <person name="Noel J."/>
            <person name="Yildirir G."/>
            <person name="Ndikumana S."/>
            <person name="Charron P."/>
            <person name="St-Onge C."/>
            <person name="Giorgi J."/>
            <person name="Kruger M."/>
            <person name="Marton T."/>
            <person name="Ropars J."/>
            <person name="Grigoriev I.V."/>
            <person name="Hainaut M."/>
            <person name="Henrissat B."/>
            <person name="Roux C."/>
            <person name="Martin F."/>
            <person name="Corradi N."/>
        </authorList>
    </citation>
    <scope>NUCLEOTIDE SEQUENCE [LARGE SCALE GENOMIC DNA]</scope>
    <source>
        <strain evidence="2 3">DAOM 197198</strain>
    </source>
</reference>
<proteinExistence type="predicted"/>
<dbReference type="Proteomes" id="UP000018888">
    <property type="component" value="Unassembled WGS sequence"/>
</dbReference>
<gene>
    <name evidence="2" type="ORF">GLOIN_2v1702362</name>
</gene>
<keyword evidence="3" id="KW-1185">Reference proteome</keyword>
<evidence type="ECO:0000256" key="1">
    <source>
        <dbReference type="SAM" id="Phobius"/>
    </source>
</evidence>
<keyword evidence="1" id="KW-1133">Transmembrane helix</keyword>
<reference evidence="2 3" key="1">
    <citation type="journal article" date="2013" name="Proc. Natl. Acad. Sci. U.S.A.">
        <title>Genome of an arbuscular mycorrhizal fungus provides insight into the oldest plant symbiosis.</title>
        <authorList>
            <person name="Tisserant E."/>
            <person name="Malbreil M."/>
            <person name="Kuo A."/>
            <person name="Kohler A."/>
            <person name="Symeonidi A."/>
            <person name="Balestrini R."/>
            <person name="Charron P."/>
            <person name="Duensing N."/>
            <person name="Frei Dit Frey N."/>
            <person name="Gianinazzi-Pearson V."/>
            <person name="Gilbert L.B."/>
            <person name="Handa Y."/>
            <person name="Herr J.R."/>
            <person name="Hijri M."/>
            <person name="Koul R."/>
            <person name="Kawaguchi M."/>
            <person name="Krajinski F."/>
            <person name="Lammers P.J."/>
            <person name="Masclaux F.G."/>
            <person name="Murat C."/>
            <person name="Morin E."/>
            <person name="Ndikumana S."/>
            <person name="Pagni M."/>
            <person name="Petitpierre D."/>
            <person name="Requena N."/>
            <person name="Rosikiewicz P."/>
            <person name="Riley R."/>
            <person name="Saito K."/>
            <person name="San Clemente H."/>
            <person name="Shapiro H."/>
            <person name="van Tuinen D."/>
            <person name="Becard G."/>
            <person name="Bonfante P."/>
            <person name="Paszkowski U."/>
            <person name="Shachar-Hill Y.Y."/>
            <person name="Tuskan G.A."/>
            <person name="Young P.W."/>
            <person name="Sanders I.R."/>
            <person name="Henrissat B."/>
            <person name="Rensing S.A."/>
            <person name="Grigoriev I.V."/>
            <person name="Corradi N."/>
            <person name="Roux C."/>
            <person name="Martin F."/>
        </authorList>
    </citation>
    <scope>NUCLEOTIDE SEQUENCE [LARGE SCALE GENOMIC DNA]</scope>
    <source>
        <strain evidence="2 3">DAOM 197198</strain>
    </source>
</reference>
<evidence type="ECO:0000313" key="2">
    <source>
        <dbReference type="EMBL" id="POG61661.1"/>
    </source>
</evidence>
<dbReference type="EMBL" id="AUPC02000331">
    <property type="protein sequence ID" value="POG61661.1"/>
    <property type="molecule type" value="Genomic_DNA"/>
</dbReference>
<comment type="caution">
    <text evidence="2">The sequence shown here is derived from an EMBL/GenBank/DDBJ whole genome shotgun (WGS) entry which is preliminary data.</text>
</comment>
<accession>A0A2P4P8E7</accession>
<dbReference type="AlphaFoldDB" id="A0A2P4P8E7"/>